<proteinExistence type="predicted"/>
<dbReference type="RefSeq" id="WP_183998118.1">
    <property type="nucleotide sequence ID" value="NZ_BMHW01000024.1"/>
</dbReference>
<gene>
    <name evidence="1" type="ORF">HNQ72_006057</name>
</gene>
<protein>
    <submittedName>
        <fullName evidence="1">Uncharacterized protein</fullName>
    </submittedName>
</protein>
<keyword evidence="2" id="KW-1185">Reference proteome</keyword>
<evidence type="ECO:0000313" key="2">
    <source>
        <dbReference type="Proteomes" id="UP000547879"/>
    </source>
</evidence>
<name>A0A7W9YCW8_9HYPH</name>
<dbReference type="AlphaFoldDB" id="A0A7W9YCW8"/>
<reference evidence="1 2" key="1">
    <citation type="submission" date="2020-08" db="EMBL/GenBank/DDBJ databases">
        <title>Genomic Encyclopedia of Type Strains, Phase IV (KMG-IV): sequencing the most valuable type-strain genomes for metagenomic binning, comparative biology and taxonomic classification.</title>
        <authorList>
            <person name="Goeker M."/>
        </authorList>
    </citation>
    <scope>NUCLEOTIDE SEQUENCE [LARGE SCALE GENOMIC DNA]</scope>
    <source>
        <strain evidence="1 2">DSM 100734</strain>
    </source>
</reference>
<comment type="caution">
    <text evidence="1">The sequence shown here is derived from an EMBL/GenBank/DDBJ whole genome shotgun (WGS) entry which is preliminary data.</text>
</comment>
<dbReference type="Proteomes" id="UP000547879">
    <property type="component" value="Unassembled WGS sequence"/>
</dbReference>
<dbReference type="EMBL" id="JACHEG010000016">
    <property type="protein sequence ID" value="MBB6166206.1"/>
    <property type="molecule type" value="Genomic_DNA"/>
</dbReference>
<evidence type="ECO:0000313" key="1">
    <source>
        <dbReference type="EMBL" id="MBB6166206.1"/>
    </source>
</evidence>
<accession>A0A7W9YCW8</accession>
<sequence>MSTALTGPVGIGIGDIMTGVTGIATGERDGMITETTLIGIATTVVGRKLVSTATIATTTAMVTNPSFCHRAGLDPYTTICEPSWSWVSELYDDGTSQIFDMYALTTHISRAPFS</sequence>
<organism evidence="1 2">
    <name type="scientific">Rhizobium wenxiniae</name>
    <dbReference type="NCBI Taxonomy" id="1737357"/>
    <lineage>
        <taxon>Bacteria</taxon>
        <taxon>Pseudomonadati</taxon>
        <taxon>Pseudomonadota</taxon>
        <taxon>Alphaproteobacteria</taxon>
        <taxon>Hyphomicrobiales</taxon>
        <taxon>Rhizobiaceae</taxon>
        <taxon>Rhizobium/Agrobacterium group</taxon>
        <taxon>Rhizobium</taxon>
    </lineage>
</organism>